<dbReference type="PANTHER" id="PTHR43849">
    <property type="entry name" value="BLL3936 PROTEIN"/>
    <property type="match status" value="1"/>
</dbReference>
<comment type="caution">
    <text evidence="4">The sequence shown here is derived from an EMBL/GenBank/DDBJ whole genome shotgun (WGS) entry which is preliminary data.</text>
</comment>
<feature type="transmembrane region" description="Helical" evidence="2">
    <location>
        <begin position="269"/>
        <end position="296"/>
    </location>
</feature>
<dbReference type="NCBIfam" id="TIGR02123">
    <property type="entry name" value="TRAP_fused"/>
    <property type="match status" value="1"/>
</dbReference>
<keyword evidence="2" id="KW-1133">Transmembrane helix</keyword>
<proteinExistence type="predicted"/>
<organism evidence="4 5">
    <name type="scientific">Sulfitobacter aestuarii</name>
    <dbReference type="NCBI Taxonomy" id="2161676"/>
    <lineage>
        <taxon>Bacteria</taxon>
        <taxon>Pseudomonadati</taxon>
        <taxon>Pseudomonadota</taxon>
        <taxon>Alphaproteobacteria</taxon>
        <taxon>Rhodobacterales</taxon>
        <taxon>Roseobacteraceae</taxon>
        <taxon>Sulfitobacter</taxon>
    </lineage>
</organism>
<dbReference type="InterPro" id="IPR010656">
    <property type="entry name" value="DctM"/>
</dbReference>
<keyword evidence="1" id="KW-0997">Cell inner membrane</keyword>
<evidence type="ECO:0000256" key="1">
    <source>
        <dbReference type="RuleBase" id="RU369079"/>
    </source>
</evidence>
<dbReference type="RefSeq" id="WP_386375403.1">
    <property type="nucleotide sequence ID" value="NZ_JBHUMP010000015.1"/>
</dbReference>
<keyword evidence="1" id="KW-0813">Transport</keyword>
<feature type="transmembrane region" description="Helical" evidence="2">
    <location>
        <begin position="559"/>
        <end position="585"/>
    </location>
</feature>
<keyword evidence="2" id="KW-0472">Membrane</keyword>
<protein>
    <submittedName>
        <fullName evidence="4">TRAP transporter permease</fullName>
    </submittedName>
</protein>
<evidence type="ECO:0000259" key="3">
    <source>
        <dbReference type="Pfam" id="PF06808"/>
    </source>
</evidence>
<feature type="transmembrane region" description="Helical" evidence="2">
    <location>
        <begin position="135"/>
        <end position="152"/>
    </location>
</feature>
<feature type="transmembrane region" description="Helical" evidence="2">
    <location>
        <begin position="449"/>
        <end position="475"/>
    </location>
</feature>
<keyword evidence="5" id="KW-1185">Reference proteome</keyword>
<keyword evidence="2" id="KW-0812">Transmembrane</keyword>
<feature type="transmembrane region" description="Helical" evidence="2">
    <location>
        <begin position="227"/>
        <end position="249"/>
    </location>
</feature>
<sequence>MSGPSDTAQPRPRRAARLAVGALGAIGLTAIVLQTFNIALFGVFPLLSNRYYYLLIAIFLAAAFLLLPARPANRDAPPSVLDWGLSASALAAGGYLAVNAERILAQGWDVVAPILPAAVSIGMVILALEALRRSGGLLLLVICSFFAAYPLFAEYMPGFLWGPSLNVTETAAAHVMGMESLIGIPLRVVADTLVGFIIFGAVLNAIGGARFFMELSMALMGRRRGGAAKVAIISSALFGSLSGSVISNVLSTGRMTITSMKSSGYPARYAGAVEACASTGGTLMPPVMGAVAFIMASFLDMPYTTIVVAAIVPSALYYLALLLQVDLFAARNDIGAPDSQDIPGLGTVVGQGWHHLVSLIALVVLLFLVSPAHAAYYATALMLLVSLMRYRQVPGLDGAQKLVEGVTRDIAYLIATLCGIGLVVGSLAITGVGGAFSRELVQYGGQSTLLLLCLGAITSFVLGMGMTVSACYIFLATVLAPALVKLGLSPIGSHLFVLYWGMLSYITPPVALASITAAQISGANGMATGFTSMRLGAALFILPFVFVYEPALLLQGGDIMQMVLSIGTAIAALTALSCALEGYFYGVGRIGPIERLIVGFGSIGLMVPDRAFELAGLIIILVGVGIAWSRHRSVVPATGWTKRRQE</sequence>
<comment type="subcellular location">
    <subcellularLocation>
        <location evidence="1">Cell inner membrane</location>
        <topology evidence="1">Multi-pass membrane protein</topology>
    </subcellularLocation>
</comment>
<comment type="function">
    <text evidence="1">Part of the tripartite ATP-independent periplasmic (TRAP) transport system.</text>
</comment>
<dbReference type="InterPro" id="IPR011853">
    <property type="entry name" value="TRAP_DctM-Dct_fused"/>
</dbReference>
<feature type="domain" description="TRAP C4-dicarboxylate transport system permease DctM subunit" evidence="3">
    <location>
        <begin position="123"/>
        <end position="555"/>
    </location>
</feature>
<accession>A0ABW5U7M3</accession>
<feature type="transmembrane region" description="Helical" evidence="2">
    <location>
        <begin position="50"/>
        <end position="68"/>
    </location>
</feature>
<dbReference type="Pfam" id="PF06808">
    <property type="entry name" value="DctM"/>
    <property type="match status" value="1"/>
</dbReference>
<keyword evidence="1" id="KW-1003">Cell membrane</keyword>
<dbReference type="PANTHER" id="PTHR43849:SF2">
    <property type="entry name" value="BLL3936 PROTEIN"/>
    <property type="match status" value="1"/>
</dbReference>
<feature type="transmembrane region" description="Helical" evidence="2">
    <location>
        <begin position="495"/>
        <end position="515"/>
    </location>
</feature>
<evidence type="ECO:0000313" key="5">
    <source>
        <dbReference type="Proteomes" id="UP001597474"/>
    </source>
</evidence>
<feature type="transmembrane region" description="Helical" evidence="2">
    <location>
        <begin position="527"/>
        <end position="547"/>
    </location>
</feature>
<reference evidence="5" key="1">
    <citation type="journal article" date="2019" name="Int. J. Syst. Evol. Microbiol.">
        <title>The Global Catalogue of Microorganisms (GCM) 10K type strain sequencing project: providing services to taxonomists for standard genome sequencing and annotation.</title>
        <authorList>
            <consortium name="The Broad Institute Genomics Platform"/>
            <consortium name="The Broad Institute Genome Sequencing Center for Infectious Disease"/>
            <person name="Wu L."/>
            <person name="Ma J."/>
        </authorList>
    </citation>
    <scope>NUCLEOTIDE SEQUENCE [LARGE SCALE GENOMIC DNA]</scope>
    <source>
        <strain evidence="5">TISTR 2562</strain>
    </source>
</reference>
<feature type="transmembrane region" description="Helical" evidence="2">
    <location>
        <begin position="611"/>
        <end position="628"/>
    </location>
</feature>
<feature type="transmembrane region" description="Helical" evidence="2">
    <location>
        <begin position="410"/>
        <end position="437"/>
    </location>
</feature>
<feature type="transmembrane region" description="Helical" evidence="2">
    <location>
        <begin position="110"/>
        <end position="128"/>
    </location>
</feature>
<evidence type="ECO:0000256" key="2">
    <source>
        <dbReference type="SAM" id="Phobius"/>
    </source>
</evidence>
<evidence type="ECO:0000313" key="4">
    <source>
        <dbReference type="EMBL" id="MFD2740976.1"/>
    </source>
</evidence>
<name>A0ABW5U7M3_9RHOB</name>
<feature type="transmembrane region" description="Helical" evidence="2">
    <location>
        <begin position="20"/>
        <end position="44"/>
    </location>
</feature>
<feature type="transmembrane region" description="Helical" evidence="2">
    <location>
        <begin position="184"/>
        <end position="206"/>
    </location>
</feature>
<feature type="transmembrane region" description="Helical" evidence="2">
    <location>
        <begin position="80"/>
        <end position="98"/>
    </location>
</feature>
<feature type="transmembrane region" description="Helical" evidence="2">
    <location>
        <begin position="303"/>
        <end position="323"/>
    </location>
</feature>
<dbReference type="EMBL" id="JBHUMP010000015">
    <property type="protein sequence ID" value="MFD2740976.1"/>
    <property type="molecule type" value="Genomic_DNA"/>
</dbReference>
<gene>
    <name evidence="4" type="ORF">ACFSUD_15430</name>
</gene>
<dbReference type="Proteomes" id="UP001597474">
    <property type="component" value="Unassembled WGS sequence"/>
</dbReference>